<evidence type="ECO:0000313" key="2">
    <source>
        <dbReference type="Proteomes" id="UP001194539"/>
    </source>
</evidence>
<reference evidence="1 2" key="1">
    <citation type="submission" date="2020-07" db="EMBL/GenBank/DDBJ databases">
        <title>Bradyrhizobium diversity isolated from nodules of indigenous legumes of Western Australia.</title>
        <authorList>
            <person name="Klepa M.S."/>
        </authorList>
    </citation>
    <scope>NUCLEOTIDE SEQUENCE [LARGE SCALE GENOMIC DNA]</scope>
    <source>
        <strain evidence="1 2">CNPSo 4019</strain>
    </source>
</reference>
<dbReference type="Proteomes" id="UP001194539">
    <property type="component" value="Unassembled WGS sequence"/>
</dbReference>
<dbReference type="RefSeq" id="WP_197964732.1">
    <property type="nucleotide sequence ID" value="NZ_JACEGD010000002.1"/>
</dbReference>
<dbReference type="EMBL" id="JACEGD010000002">
    <property type="protein sequence ID" value="MBH5384962.1"/>
    <property type="molecule type" value="Genomic_DNA"/>
</dbReference>
<gene>
    <name evidence="1" type="ORF">H1B27_01530</name>
</gene>
<organism evidence="1 2">
    <name type="scientific">Bradyrhizobium diversitatis</name>
    <dbReference type="NCBI Taxonomy" id="2755406"/>
    <lineage>
        <taxon>Bacteria</taxon>
        <taxon>Pseudomonadati</taxon>
        <taxon>Pseudomonadota</taxon>
        <taxon>Alphaproteobacteria</taxon>
        <taxon>Hyphomicrobiales</taxon>
        <taxon>Nitrobacteraceae</taxon>
        <taxon>Bradyrhizobium</taxon>
    </lineage>
</organism>
<evidence type="ECO:0008006" key="3">
    <source>
        <dbReference type="Google" id="ProtNLM"/>
    </source>
</evidence>
<comment type="caution">
    <text evidence="1">The sequence shown here is derived from an EMBL/GenBank/DDBJ whole genome shotgun (WGS) entry which is preliminary data.</text>
</comment>
<accession>A0ABS0NVS3</accession>
<evidence type="ECO:0000313" key="1">
    <source>
        <dbReference type="EMBL" id="MBH5384962.1"/>
    </source>
</evidence>
<proteinExistence type="predicted"/>
<keyword evidence="2" id="KW-1185">Reference proteome</keyword>
<sequence>MSKPFDLLNLYARFSREQKISVTAPQTAQEFLAAIGAQLDKALTDDILIAGQRTAAMFEAMVVALGHYKLMKVEDTGRVYPVGRYRAPDFRIVLEDDEQWLVEVKNVYEADPVRQERQIMTPSYLSSLDSYARATRAALKVAVYWARWGIWTLVSPHDLLDENGYLKLDMKHAVRFNELGKLGDMTIGTTPPLTLRLTADTPNAIGPDGMAAFTVGEVTMLSEDRVLTRTDEQEIAWKFMNLGEWAKQKTKAIVTDGRLSAIEFSWLPEERLNEDTERFEIIGTLSRMFSRHYSQQANGEPDSVQIELEHRPNWFAPLVSSDYKSDALPLWRFIQQPLAVKTANKSGGIETPRGV</sequence>
<protein>
    <recommendedName>
        <fullName evidence="3">Restriction endonuclease</fullName>
    </recommendedName>
</protein>
<name>A0ABS0NVS3_9BRAD</name>